<sequence length="102" mass="11851">MTFKMDYEVEEELIIHPIGELDIYTISEFKDTVLKVYNENKKNILIDGSELEYIDSTGLGALIYILNEIEKDNNKIAITNIKNSIKKLFTITKLDNVFEMRS</sequence>
<feature type="domain" description="STAS" evidence="3">
    <location>
        <begin position="13"/>
        <end position="102"/>
    </location>
</feature>
<dbReference type="AlphaFoldDB" id="A0A437SA92"/>
<proteinExistence type="inferred from homology"/>
<evidence type="ECO:0000313" key="5">
    <source>
        <dbReference type="Proteomes" id="UP000288812"/>
    </source>
</evidence>
<dbReference type="InterPro" id="IPR002645">
    <property type="entry name" value="STAS_dom"/>
</dbReference>
<name>A0A437SA92_9FIRM</name>
<dbReference type="RefSeq" id="WP_127722745.1">
    <property type="nucleotide sequence ID" value="NZ_RLIH01000001.1"/>
</dbReference>
<dbReference type="OrthoDB" id="9793697at2"/>
<comment type="caution">
    <text evidence="4">The sequence shown here is derived from an EMBL/GenBank/DDBJ whole genome shotgun (WGS) entry which is preliminary data.</text>
</comment>
<dbReference type="InterPro" id="IPR003658">
    <property type="entry name" value="Anti-sigma_ant"/>
</dbReference>
<comment type="similarity">
    <text evidence="1 2">Belongs to the anti-sigma-factor antagonist family.</text>
</comment>
<organism evidence="4 5">
    <name type="scientific">Anaerosphaera multitolerans</name>
    <dbReference type="NCBI Taxonomy" id="2487351"/>
    <lineage>
        <taxon>Bacteria</taxon>
        <taxon>Bacillati</taxon>
        <taxon>Bacillota</taxon>
        <taxon>Tissierellia</taxon>
        <taxon>Tissierellales</taxon>
        <taxon>Peptoniphilaceae</taxon>
        <taxon>Anaerosphaera</taxon>
    </lineage>
</organism>
<keyword evidence="5" id="KW-1185">Reference proteome</keyword>
<reference evidence="4 5" key="1">
    <citation type="submission" date="2018-11" db="EMBL/GenBank/DDBJ databases">
        <title>Genome sequencing and assembly of Anaerosphaera sp. nov., GS7-6-2.</title>
        <authorList>
            <person name="Rettenmaier R."/>
            <person name="Liebl W."/>
            <person name="Zverlov V."/>
        </authorList>
    </citation>
    <scope>NUCLEOTIDE SEQUENCE [LARGE SCALE GENOMIC DNA]</scope>
    <source>
        <strain evidence="4 5">GS7-6-2</strain>
    </source>
</reference>
<evidence type="ECO:0000259" key="3">
    <source>
        <dbReference type="PROSITE" id="PS50801"/>
    </source>
</evidence>
<dbReference type="EMBL" id="RLIH01000001">
    <property type="protein sequence ID" value="RVU55737.1"/>
    <property type="molecule type" value="Genomic_DNA"/>
</dbReference>
<dbReference type="PROSITE" id="PS50801">
    <property type="entry name" value="STAS"/>
    <property type="match status" value="1"/>
</dbReference>
<evidence type="ECO:0000313" key="4">
    <source>
        <dbReference type="EMBL" id="RVU55737.1"/>
    </source>
</evidence>
<protein>
    <recommendedName>
        <fullName evidence="2">Anti-sigma factor antagonist</fullName>
    </recommendedName>
</protein>
<dbReference type="PANTHER" id="PTHR33495">
    <property type="entry name" value="ANTI-SIGMA FACTOR ANTAGONIST TM_1081-RELATED-RELATED"/>
    <property type="match status" value="1"/>
</dbReference>
<dbReference type="CDD" id="cd07043">
    <property type="entry name" value="STAS_anti-anti-sigma_factors"/>
    <property type="match status" value="1"/>
</dbReference>
<accession>A0A437SA92</accession>
<dbReference type="SUPFAM" id="SSF52091">
    <property type="entry name" value="SpoIIaa-like"/>
    <property type="match status" value="1"/>
</dbReference>
<dbReference type="Pfam" id="PF01740">
    <property type="entry name" value="STAS"/>
    <property type="match status" value="1"/>
</dbReference>
<evidence type="ECO:0000256" key="2">
    <source>
        <dbReference type="RuleBase" id="RU003749"/>
    </source>
</evidence>
<gene>
    <name evidence="4" type="ORF">EF514_00550</name>
</gene>
<dbReference type="GO" id="GO:0043856">
    <property type="term" value="F:anti-sigma factor antagonist activity"/>
    <property type="evidence" value="ECO:0007669"/>
    <property type="project" value="InterPro"/>
</dbReference>
<dbReference type="Gene3D" id="3.30.750.24">
    <property type="entry name" value="STAS domain"/>
    <property type="match status" value="1"/>
</dbReference>
<dbReference type="InterPro" id="IPR036513">
    <property type="entry name" value="STAS_dom_sf"/>
</dbReference>
<evidence type="ECO:0000256" key="1">
    <source>
        <dbReference type="ARBA" id="ARBA00009013"/>
    </source>
</evidence>
<dbReference type="Proteomes" id="UP000288812">
    <property type="component" value="Unassembled WGS sequence"/>
</dbReference>
<dbReference type="NCBIfam" id="TIGR00377">
    <property type="entry name" value="ant_ant_sig"/>
    <property type="match status" value="1"/>
</dbReference>